<dbReference type="CDD" id="cd03214">
    <property type="entry name" value="ABC_Iron-Siderophores_B12_Hemin"/>
    <property type="match status" value="1"/>
</dbReference>
<keyword evidence="6 12" id="KW-0067">ATP-binding</keyword>
<dbReference type="FunFam" id="3.40.50.300:FF:000134">
    <property type="entry name" value="Iron-enterobactin ABC transporter ATP-binding protein"/>
    <property type="match status" value="1"/>
</dbReference>
<feature type="compositionally biased region" description="Basic and acidic residues" evidence="10">
    <location>
        <begin position="269"/>
        <end position="295"/>
    </location>
</feature>
<dbReference type="InterPro" id="IPR051535">
    <property type="entry name" value="Siderophore_ABC-ATPase"/>
</dbReference>
<dbReference type="GO" id="GO:0006826">
    <property type="term" value="P:iron ion transport"/>
    <property type="evidence" value="ECO:0007669"/>
    <property type="project" value="UniProtKB-KW"/>
</dbReference>
<dbReference type="InterPro" id="IPR027417">
    <property type="entry name" value="P-loop_NTPase"/>
</dbReference>
<keyword evidence="7" id="KW-0408">Iron</keyword>
<keyword evidence="5" id="KW-0547">Nucleotide-binding</keyword>
<evidence type="ECO:0000256" key="8">
    <source>
        <dbReference type="ARBA" id="ARBA00023065"/>
    </source>
</evidence>
<feature type="domain" description="ABC transporter" evidence="11">
    <location>
        <begin position="4"/>
        <end position="241"/>
    </location>
</feature>
<evidence type="ECO:0000256" key="7">
    <source>
        <dbReference type="ARBA" id="ARBA00023004"/>
    </source>
</evidence>
<evidence type="ECO:0000256" key="3">
    <source>
        <dbReference type="ARBA" id="ARBA00022475"/>
    </source>
</evidence>
<evidence type="ECO:0000256" key="4">
    <source>
        <dbReference type="ARBA" id="ARBA00022496"/>
    </source>
</evidence>
<dbReference type="RefSeq" id="WP_051790272.1">
    <property type="nucleotide sequence ID" value="NZ_AWQU01000074.1"/>
</dbReference>
<keyword evidence="4" id="KW-0410">Iron transport</keyword>
<dbReference type="PANTHER" id="PTHR42771:SF4">
    <property type="entry name" value="IRON(3+)-HYDROXAMATE IMPORT ATP-BINDING PROTEIN FHUC"/>
    <property type="match status" value="1"/>
</dbReference>
<dbReference type="EMBL" id="AWQU01000074">
    <property type="protein sequence ID" value="KFB07641.1"/>
    <property type="molecule type" value="Genomic_DNA"/>
</dbReference>
<dbReference type="GO" id="GO:0016887">
    <property type="term" value="F:ATP hydrolysis activity"/>
    <property type="evidence" value="ECO:0007669"/>
    <property type="project" value="InterPro"/>
</dbReference>
<organism evidence="12 13">
    <name type="scientific">Malacoplasma iowae DK-CPA</name>
    <dbReference type="NCBI Taxonomy" id="1394179"/>
    <lineage>
        <taxon>Bacteria</taxon>
        <taxon>Bacillati</taxon>
        <taxon>Mycoplasmatota</taxon>
        <taxon>Mycoplasmoidales</taxon>
        <taxon>Mycoplasmoidaceae</taxon>
        <taxon>Malacoplasma</taxon>
    </lineage>
</organism>
<gene>
    <name evidence="12" type="ORF">P271_490</name>
</gene>
<dbReference type="Proteomes" id="UP000028523">
    <property type="component" value="Unassembled WGS sequence"/>
</dbReference>
<dbReference type="GO" id="GO:0005524">
    <property type="term" value="F:ATP binding"/>
    <property type="evidence" value="ECO:0007669"/>
    <property type="project" value="UniProtKB-KW"/>
</dbReference>
<dbReference type="InterPro" id="IPR003593">
    <property type="entry name" value="AAA+_ATPase"/>
</dbReference>
<keyword evidence="9" id="KW-0472">Membrane</keyword>
<sequence>MSFIKIENINLEYDKKNKIIENLSIDIDKGEFISIIGPNGCGKSTLLKSIARLLKPKKGHIFYDKKDIYEYKPKEYSKLVSFVPQLTTYPTDVTVYEFVKMGRFPYSNFITTNEKEDKQKVEEALKYTDLTDLKDKYVDELSGGQKQRALLALALAQDTETVLLDEPTNHLDIKNQLEMIHLLHELNHTLKKTIILVIHDINHAMKFSDKIIIMNKGQIIGTGPTNDIVNEEIILKVFGVNASIIKSQDKKIISDYWIDSLQKLASYHKENKEETSSDQNKTKQNEKPNLVDKIKSNKKKIIK</sequence>
<dbReference type="InterPro" id="IPR003439">
    <property type="entry name" value="ABC_transporter-like_ATP-bd"/>
</dbReference>
<keyword evidence="3" id="KW-1003">Cell membrane</keyword>
<dbReference type="PANTHER" id="PTHR42771">
    <property type="entry name" value="IRON(3+)-HYDROXAMATE IMPORT ATP-BINDING PROTEIN FHUC"/>
    <property type="match status" value="1"/>
</dbReference>
<feature type="region of interest" description="Disordered" evidence="10">
    <location>
        <begin position="269"/>
        <end position="303"/>
    </location>
</feature>
<comment type="subcellular location">
    <subcellularLocation>
        <location evidence="1">Cell membrane</location>
        <topology evidence="1">Peripheral membrane protein</topology>
    </subcellularLocation>
</comment>
<accession>A0A084U3V5</accession>
<evidence type="ECO:0000256" key="2">
    <source>
        <dbReference type="ARBA" id="ARBA00022448"/>
    </source>
</evidence>
<evidence type="ECO:0000313" key="12">
    <source>
        <dbReference type="EMBL" id="KFB07641.1"/>
    </source>
</evidence>
<evidence type="ECO:0000256" key="10">
    <source>
        <dbReference type="SAM" id="MobiDB-lite"/>
    </source>
</evidence>
<dbReference type="PROSITE" id="PS00211">
    <property type="entry name" value="ABC_TRANSPORTER_1"/>
    <property type="match status" value="1"/>
</dbReference>
<comment type="caution">
    <text evidence="12">The sequence shown here is derived from an EMBL/GenBank/DDBJ whole genome shotgun (WGS) entry which is preliminary data.</text>
</comment>
<evidence type="ECO:0000256" key="5">
    <source>
        <dbReference type="ARBA" id="ARBA00022741"/>
    </source>
</evidence>
<keyword evidence="2" id="KW-0813">Transport</keyword>
<dbReference type="AlphaFoldDB" id="A0A084U3V5"/>
<keyword evidence="8" id="KW-0406">Ion transport</keyword>
<evidence type="ECO:0000256" key="1">
    <source>
        <dbReference type="ARBA" id="ARBA00004202"/>
    </source>
</evidence>
<protein>
    <submittedName>
        <fullName evidence="12">ABC Fe3+-siderophore transporter ATP-binding subunit</fullName>
    </submittedName>
</protein>
<dbReference type="SUPFAM" id="SSF52540">
    <property type="entry name" value="P-loop containing nucleoside triphosphate hydrolases"/>
    <property type="match status" value="1"/>
</dbReference>
<name>A0A084U3V5_MALIO</name>
<evidence type="ECO:0000313" key="13">
    <source>
        <dbReference type="Proteomes" id="UP000028523"/>
    </source>
</evidence>
<dbReference type="Pfam" id="PF00005">
    <property type="entry name" value="ABC_tran"/>
    <property type="match status" value="1"/>
</dbReference>
<dbReference type="PROSITE" id="PS50893">
    <property type="entry name" value="ABC_TRANSPORTER_2"/>
    <property type="match status" value="1"/>
</dbReference>
<dbReference type="Gene3D" id="3.40.50.300">
    <property type="entry name" value="P-loop containing nucleotide triphosphate hydrolases"/>
    <property type="match status" value="1"/>
</dbReference>
<proteinExistence type="predicted"/>
<keyword evidence="13" id="KW-1185">Reference proteome</keyword>
<dbReference type="InterPro" id="IPR017871">
    <property type="entry name" value="ABC_transporter-like_CS"/>
</dbReference>
<reference evidence="12 13" key="1">
    <citation type="journal article" date="2014" name="PLoS ONE">
        <title>Reduction of Hydrogen Peroxide Accumulation and Toxicity by a Catalase from Mycoplasma iowae.</title>
        <authorList>
            <person name="Pritchard R.E."/>
            <person name="Prassinos A.J."/>
            <person name="Osborne J.D."/>
            <person name="Raviv Z."/>
            <person name="Balish M.F."/>
        </authorList>
    </citation>
    <scope>NUCLEOTIDE SEQUENCE [LARGE SCALE GENOMIC DNA]</scope>
    <source>
        <strain evidence="12 13">DK-CPA</strain>
    </source>
</reference>
<dbReference type="SMART" id="SM00382">
    <property type="entry name" value="AAA"/>
    <property type="match status" value="1"/>
</dbReference>
<evidence type="ECO:0000259" key="11">
    <source>
        <dbReference type="PROSITE" id="PS50893"/>
    </source>
</evidence>
<evidence type="ECO:0000256" key="6">
    <source>
        <dbReference type="ARBA" id="ARBA00022840"/>
    </source>
</evidence>
<evidence type="ECO:0000256" key="9">
    <source>
        <dbReference type="ARBA" id="ARBA00023136"/>
    </source>
</evidence>
<dbReference type="GO" id="GO:0005886">
    <property type="term" value="C:plasma membrane"/>
    <property type="evidence" value="ECO:0007669"/>
    <property type="project" value="UniProtKB-SubCell"/>
</dbReference>